<proteinExistence type="predicted"/>
<dbReference type="Proteomes" id="UP001500795">
    <property type="component" value="Unassembled WGS sequence"/>
</dbReference>
<organism evidence="2 3">
    <name type="scientific">Zobellella aerophila</name>
    <dbReference type="NCBI Taxonomy" id="870480"/>
    <lineage>
        <taxon>Bacteria</taxon>
        <taxon>Pseudomonadati</taxon>
        <taxon>Pseudomonadota</taxon>
        <taxon>Gammaproteobacteria</taxon>
        <taxon>Aeromonadales</taxon>
        <taxon>Aeromonadaceae</taxon>
        <taxon>Zobellella</taxon>
    </lineage>
</organism>
<evidence type="ECO:0000313" key="2">
    <source>
        <dbReference type="EMBL" id="GAA3530901.1"/>
    </source>
</evidence>
<comment type="caution">
    <text evidence="2">The sequence shown here is derived from an EMBL/GenBank/DDBJ whole genome shotgun (WGS) entry which is preliminary data.</text>
</comment>
<name>A0ABP6V8U6_9GAMM</name>
<accession>A0ABP6V8U6</accession>
<reference evidence="3" key="1">
    <citation type="journal article" date="2019" name="Int. J. Syst. Evol. Microbiol.">
        <title>The Global Catalogue of Microorganisms (GCM) 10K type strain sequencing project: providing services to taxonomists for standard genome sequencing and annotation.</title>
        <authorList>
            <consortium name="The Broad Institute Genomics Platform"/>
            <consortium name="The Broad Institute Genome Sequencing Center for Infectious Disease"/>
            <person name="Wu L."/>
            <person name="Ma J."/>
        </authorList>
    </citation>
    <scope>NUCLEOTIDE SEQUENCE [LARGE SCALE GENOMIC DNA]</scope>
    <source>
        <strain evidence="3">JCM 17110</strain>
    </source>
</reference>
<protein>
    <recommendedName>
        <fullName evidence="4">Lipoprotein</fullName>
    </recommendedName>
</protein>
<keyword evidence="1" id="KW-0732">Signal</keyword>
<keyword evidence="3" id="KW-1185">Reference proteome</keyword>
<dbReference type="EMBL" id="BAABCX010000001">
    <property type="protein sequence ID" value="GAA3530901.1"/>
    <property type="molecule type" value="Genomic_DNA"/>
</dbReference>
<dbReference type="RefSeq" id="WP_344954932.1">
    <property type="nucleotide sequence ID" value="NZ_BAABCX010000001.1"/>
</dbReference>
<evidence type="ECO:0000313" key="3">
    <source>
        <dbReference type="Proteomes" id="UP001500795"/>
    </source>
</evidence>
<gene>
    <name evidence="2" type="ORF">GCM10022394_07730</name>
</gene>
<evidence type="ECO:0000256" key="1">
    <source>
        <dbReference type="SAM" id="SignalP"/>
    </source>
</evidence>
<evidence type="ECO:0008006" key="4">
    <source>
        <dbReference type="Google" id="ProtNLM"/>
    </source>
</evidence>
<feature type="chain" id="PRO_5045477498" description="Lipoprotein" evidence="1">
    <location>
        <begin position="21"/>
        <end position="263"/>
    </location>
</feature>
<sequence length="263" mass="29065">MKLLKFTALILICMSNAACASTSVKTGDIPDVPTAEKLRGVISENNELEIAKSFVDSDPTFVLGSVVNTSTGQVQWQTYLKSDAEPKIDIKTELWEQKLVEKNLAASASYLSFISGSLTDKKKAEVILIKNSVTKAKRSDIDFTSLKTKLDSIPSGEIANYGLIVQYTDFVLTATLFEEAEKKADAKGYGAKISGKWHNKVDNKDMDRVVVATFFPLKDVLRFIDEVDDNEVLIESLNLKIMSIPLPKTHRVQILDSANKANQ</sequence>
<feature type="signal peptide" evidence="1">
    <location>
        <begin position="1"/>
        <end position="20"/>
    </location>
</feature>